<feature type="domain" description="ABC transporter" evidence="4">
    <location>
        <begin position="11"/>
        <end position="236"/>
    </location>
</feature>
<dbReference type="Proteomes" id="UP000660611">
    <property type="component" value="Unassembled WGS sequence"/>
</dbReference>
<comment type="caution">
    <text evidence="5">The sequence shown here is derived from an EMBL/GenBank/DDBJ whole genome shotgun (WGS) entry which is preliminary data.</text>
</comment>
<dbReference type="EMBL" id="BONQ01000172">
    <property type="protein sequence ID" value="GIG52137.1"/>
    <property type="molecule type" value="Genomic_DNA"/>
</dbReference>
<dbReference type="AlphaFoldDB" id="A0A919UE32"/>
<dbReference type="PANTHER" id="PTHR42939">
    <property type="entry name" value="ABC TRANSPORTER ATP-BINDING PROTEIN ALBC-RELATED"/>
    <property type="match status" value="1"/>
</dbReference>
<organism evidence="5 6">
    <name type="scientific">Dactylosporangium siamense</name>
    <dbReference type="NCBI Taxonomy" id="685454"/>
    <lineage>
        <taxon>Bacteria</taxon>
        <taxon>Bacillati</taxon>
        <taxon>Actinomycetota</taxon>
        <taxon>Actinomycetes</taxon>
        <taxon>Micromonosporales</taxon>
        <taxon>Micromonosporaceae</taxon>
        <taxon>Dactylosporangium</taxon>
    </lineage>
</organism>
<keyword evidence="6" id="KW-1185">Reference proteome</keyword>
<dbReference type="InterPro" id="IPR003439">
    <property type="entry name" value="ABC_transporter-like_ATP-bd"/>
</dbReference>
<dbReference type="Gene3D" id="3.40.50.300">
    <property type="entry name" value="P-loop containing nucleotide triphosphate hydrolases"/>
    <property type="match status" value="1"/>
</dbReference>
<reference evidence="5" key="1">
    <citation type="submission" date="2021-01" db="EMBL/GenBank/DDBJ databases">
        <title>Whole genome shotgun sequence of Dactylosporangium siamense NBRC 106093.</title>
        <authorList>
            <person name="Komaki H."/>
            <person name="Tamura T."/>
        </authorList>
    </citation>
    <scope>NUCLEOTIDE SEQUENCE</scope>
    <source>
        <strain evidence="5">NBRC 106093</strain>
    </source>
</reference>
<dbReference type="GO" id="GO:0016887">
    <property type="term" value="F:ATP hydrolysis activity"/>
    <property type="evidence" value="ECO:0007669"/>
    <property type="project" value="InterPro"/>
</dbReference>
<dbReference type="PROSITE" id="PS50893">
    <property type="entry name" value="ABC_TRANSPORTER_2"/>
    <property type="match status" value="1"/>
</dbReference>
<dbReference type="InterPro" id="IPR003593">
    <property type="entry name" value="AAA+_ATPase"/>
</dbReference>
<dbReference type="SUPFAM" id="SSF52540">
    <property type="entry name" value="P-loop containing nucleoside triphosphate hydrolases"/>
    <property type="match status" value="1"/>
</dbReference>
<dbReference type="InterPro" id="IPR027417">
    <property type="entry name" value="P-loop_NTPase"/>
</dbReference>
<keyword evidence="2" id="KW-0547">Nucleotide-binding</keyword>
<dbReference type="Pfam" id="PF00005">
    <property type="entry name" value="ABC_tran"/>
    <property type="match status" value="1"/>
</dbReference>
<evidence type="ECO:0000313" key="5">
    <source>
        <dbReference type="EMBL" id="GIG52137.1"/>
    </source>
</evidence>
<sequence length="309" mass="32570">MTAITEPGLALQASGLGKRYGSTWALRDVELAVPEGRVIALVGPNGAGKTTLLHLAMGLTVPTAGEVRVQGGLAAGSLAALSTVGFVAQDAALYPNLSVADTIHLAHNLNTGFDVSRAHERIAELDVPLGCKVGKLSGGQRAQVALTLALAKRPRLLILDEPLSSLDPLARHDFMAALMAAVAEDGISVLYSSHVVSELERVSDYLVVLSGGRVQLADEVDDVLGTHWLYTGPVAEADRIAADLPVLRDRRTDVLAYLLVRSTGPQAQPPHGWEATRVGLEELVLAYLRKPRTTVTHGALELTAKGTAL</sequence>
<dbReference type="CDD" id="cd03230">
    <property type="entry name" value="ABC_DR_subfamily_A"/>
    <property type="match status" value="1"/>
</dbReference>
<evidence type="ECO:0000256" key="2">
    <source>
        <dbReference type="ARBA" id="ARBA00022741"/>
    </source>
</evidence>
<dbReference type="InterPro" id="IPR051782">
    <property type="entry name" value="ABC_Transporter_VariousFunc"/>
</dbReference>
<evidence type="ECO:0000313" key="6">
    <source>
        <dbReference type="Proteomes" id="UP000660611"/>
    </source>
</evidence>
<dbReference type="RefSeq" id="WP_239137014.1">
    <property type="nucleotide sequence ID" value="NZ_BAAAVW010000038.1"/>
</dbReference>
<accession>A0A919UE32</accession>
<proteinExistence type="predicted"/>
<evidence type="ECO:0000256" key="3">
    <source>
        <dbReference type="ARBA" id="ARBA00022840"/>
    </source>
</evidence>
<dbReference type="GO" id="GO:0005524">
    <property type="term" value="F:ATP binding"/>
    <property type="evidence" value="ECO:0007669"/>
    <property type="project" value="UniProtKB-KW"/>
</dbReference>
<gene>
    <name evidence="5" type="ORF">Dsi01nite_101780</name>
</gene>
<protein>
    <submittedName>
        <fullName evidence="5">ABC transporter ATP-binding protein</fullName>
    </submittedName>
</protein>
<keyword evidence="3 5" id="KW-0067">ATP-binding</keyword>
<evidence type="ECO:0000259" key="4">
    <source>
        <dbReference type="PROSITE" id="PS50893"/>
    </source>
</evidence>
<keyword evidence="1" id="KW-0813">Transport</keyword>
<dbReference type="SMART" id="SM00382">
    <property type="entry name" value="AAA"/>
    <property type="match status" value="1"/>
</dbReference>
<dbReference type="PANTHER" id="PTHR42939:SF1">
    <property type="entry name" value="ABC TRANSPORTER ATP-BINDING PROTEIN ALBC-RELATED"/>
    <property type="match status" value="1"/>
</dbReference>
<name>A0A919UE32_9ACTN</name>
<evidence type="ECO:0000256" key="1">
    <source>
        <dbReference type="ARBA" id="ARBA00022448"/>
    </source>
</evidence>